<dbReference type="Gene3D" id="3.40.50.10490">
    <property type="entry name" value="Glucose-6-phosphate isomerase like protein, domain 1"/>
    <property type="match status" value="2"/>
</dbReference>
<evidence type="ECO:0000256" key="6">
    <source>
        <dbReference type="ARBA" id="ARBA00023235"/>
    </source>
</evidence>
<evidence type="ECO:0000256" key="9">
    <source>
        <dbReference type="RuleBase" id="RU000612"/>
    </source>
</evidence>
<dbReference type="GO" id="GO:0097367">
    <property type="term" value="F:carbohydrate derivative binding"/>
    <property type="evidence" value="ECO:0007669"/>
    <property type="project" value="InterPro"/>
</dbReference>
<dbReference type="AlphaFoldDB" id="A0A975FIY6"/>
<dbReference type="CDD" id="cd05015">
    <property type="entry name" value="SIS_PGI_1"/>
    <property type="match status" value="1"/>
</dbReference>
<gene>
    <name evidence="8 10" type="primary">pgi</name>
    <name evidence="10" type="ORF">LFWB_1700</name>
</gene>
<evidence type="ECO:0000256" key="7">
    <source>
        <dbReference type="ARBA" id="ARBA00029321"/>
    </source>
</evidence>
<evidence type="ECO:0000313" key="11">
    <source>
        <dbReference type="Proteomes" id="UP000672038"/>
    </source>
</evidence>
<comment type="pathway">
    <text evidence="8">Carbohydrate biosynthesis; gluconeogenesis.</text>
</comment>
<dbReference type="GO" id="GO:0005829">
    <property type="term" value="C:cytosol"/>
    <property type="evidence" value="ECO:0007669"/>
    <property type="project" value="TreeGrafter"/>
</dbReference>
<accession>A0A975FIY6</accession>
<dbReference type="KEGG" id="pluf:LFWB_1700"/>
<dbReference type="PANTHER" id="PTHR11469">
    <property type="entry name" value="GLUCOSE-6-PHOSPHATE ISOMERASE"/>
    <property type="match status" value="1"/>
</dbReference>
<keyword evidence="11" id="KW-1185">Reference proteome</keyword>
<dbReference type="CDD" id="cd05016">
    <property type="entry name" value="SIS_PGI_2"/>
    <property type="match status" value="1"/>
</dbReference>
<evidence type="ECO:0000256" key="5">
    <source>
        <dbReference type="ARBA" id="ARBA00023152"/>
    </source>
</evidence>
<feature type="active site" evidence="8">
    <location>
        <position position="418"/>
    </location>
</feature>
<evidence type="ECO:0000313" key="10">
    <source>
        <dbReference type="EMBL" id="QTX02740.1"/>
    </source>
</evidence>
<comment type="similarity">
    <text evidence="2 8 9">Belongs to the GPI family.</text>
</comment>
<protein>
    <recommendedName>
        <fullName evidence="8">Glucose-6-phosphate isomerase</fullName>
        <shortName evidence="8">GPI</shortName>
        <ecNumber evidence="8">5.3.1.9</ecNumber>
    </recommendedName>
    <alternativeName>
        <fullName evidence="8">Phosphoglucose isomerase</fullName>
        <shortName evidence="8">PGI</shortName>
    </alternativeName>
    <alternativeName>
        <fullName evidence="8">Phosphohexose isomerase</fullName>
        <shortName evidence="8">PHI</shortName>
    </alternativeName>
</protein>
<evidence type="ECO:0000256" key="1">
    <source>
        <dbReference type="ARBA" id="ARBA00004926"/>
    </source>
</evidence>
<comment type="subcellular location">
    <subcellularLocation>
        <location evidence="8">Cytoplasm</location>
    </subcellularLocation>
</comment>
<dbReference type="Pfam" id="PF00342">
    <property type="entry name" value="PGI"/>
    <property type="match status" value="1"/>
</dbReference>
<organism evidence="10 11">
    <name type="scientific">Loofah witches'-broom phytoplasma</name>
    <dbReference type="NCBI Taxonomy" id="35773"/>
    <lineage>
        <taxon>Bacteria</taxon>
        <taxon>Bacillati</taxon>
        <taxon>Mycoplasmatota</taxon>
        <taxon>Mollicutes</taxon>
        <taxon>Acholeplasmatales</taxon>
        <taxon>Acholeplasmataceae</taxon>
        <taxon>Candidatus Phytoplasma</taxon>
        <taxon>16SrVIII (Loofah witches'-broom group)</taxon>
    </lineage>
</organism>
<comment type="caution">
    <text evidence="8">Lacks conserved residue(s) required for the propagation of feature annotation.</text>
</comment>
<feature type="active site" description="Proton donor" evidence="8">
    <location>
        <position position="283"/>
    </location>
</feature>
<keyword evidence="5 8" id="KW-0324">Glycolysis</keyword>
<sequence>MSLKLNLDGIKTFLDWEKELNIYHSQIKKIHHQLHYDENLKNKYLGWLDLPLNYDREELKRLKELKKQNAYLDVLVVVGIGGSYLGIKAGIELLKAPFSKNKPEIIFAGYQVSGNYLINLLKYLKDKNWAINVISKSGTTLEPALAFRILKDTIEKKYGKKEVQKRIFVTTDKKKGTLFNLAKKEGYQMFVIPDSVGGRFSVLTSVGLLPFAFANLDVDVMLKGALQAFKDNYSDDLLQNQSYQYALARYLMYSKINKKIELLVTYEPCMLAFSEWWKQLFAESEGKEEKGLFVGAVNNSTELHSLGQFIQEGTKMLFETILNVTSIKDDCIVPEINNELDNLNYIAHKSYSQINQKILQATKLAHIEGGVPNLEIIISNLDEFHFGYLVYFFEKACAMSGYLLEINPFNQPGVEIYKHKMFSLLKEKN</sequence>
<dbReference type="InterPro" id="IPR001672">
    <property type="entry name" value="G6P_Isomerase"/>
</dbReference>
<dbReference type="GO" id="GO:0006096">
    <property type="term" value="P:glycolytic process"/>
    <property type="evidence" value="ECO:0007669"/>
    <property type="project" value="UniProtKB-UniRule"/>
</dbReference>
<dbReference type="FunFam" id="3.40.50.10490:FF:000016">
    <property type="entry name" value="Glucose-6-phosphate isomerase"/>
    <property type="match status" value="1"/>
</dbReference>
<dbReference type="PROSITE" id="PS00174">
    <property type="entry name" value="P_GLUCOSE_ISOMERASE_2"/>
    <property type="match status" value="1"/>
</dbReference>
<evidence type="ECO:0000256" key="3">
    <source>
        <dbReference type="ARBA" id="ARBA00022432"/>
    </source>
</evidence>
<comment type="pathway">
    <text evidence="1 8 9">Carbohydrate degradation; glycolysis; D-glyceraldehyde 3-phosphate and glycerone phosphate from D-glucose: step 2/4.</text>
</comment>
<evidence type="ECO:0000256" key="4">
    <source>
        <dbReference type="ARBA" id="ARBA00022490"/>
    </source>
</evidence>
<proteinExistence type="inferred from homology"/>
<dbReference type="RefSeq" id="WP_210954794.1">
    <property type="nucleotide sequence ID" value="NZ_CP054393.1"/>
</dbReference>
<keyword evidence="4 8" id="KW-0963">Cytoplasm</keyword>
<dbReference type="InterPro" id="IPR035482">
    <property type="entry name" value="SIS_PGI_2"/>
</dbReference>
<dbReference type="Proteomes" id="UP000672038">
    <property type="component" value="Chromosome"/>
</dbReference>
<dbReference type="InterPro" id="IPR046348">
    <property type="entry name" value="SIS_dom_sf"/>
</dbReference>
<comment type="function">
    <text evidence="8">Catalyzes the reversible isomerization of glucose-6-phosphate to fructose-6-phosphate.</text>
</comment>
<dbReference type="NCBIfam" id="NF010697">
    <property type="entry name" value="PRK14097.1"/>
    <property type="match status" value="1"/>
</dbReference>
<dbReference type="PROSITE" id="PS51463">
    <property type="entry name" value="P_GLUCOSE_ISOMERASE_3"/>
    <property type="match status" value="1"/>
</dbReference>
<dbReference type="InterPro" id="IPR018189">
    <property type="entry name" value="Phosphoglucose_isomerase_CS"/>
</dbReference>
<evidence type="ECO:0000256" key="8">
    <source>
        <dbReference type="HAMAP-Rule" id="MF_00473"/>
    </source>
</evidence>
<dbReference type="PANTHER" id="PTHR11469:SF1">
    <property type="entry name" value="GLUCOSE-6-PHOSPHATE ISOMERASE"/>
    <property type="match status" value="1"/>
</dbReference>
<keyword evidence="3 8" id="KW-0312">Gluconeogenesis</keyword>
<dbReference type="EC" id="5.3.1.9" evidence="8"/>
<dbReference type="PRINTS" id="PR00662">
    <property type="entry name" value="G6PISOMERASE"/>
</dbReference>
<dbReference type="HAMAP" id="MF_00473">
    <property type="entry name" value="G6P_isomerase"/>
    <property type="match status" value="1"/>
</dbReference>
<dbReference type="EMBL" id="CP054393">
    <property type="protein sequence ID" value="QTX02740.1"/>
    <property type="molecule type" value="Genomic_DNA"/>
</dbReference>
<keyword evidence="6 8" id="KW-0413">Isomerase</keyword>
<dbReference type="InterPro" id="IPR035476">
    <property type="entry name" value="SIS_PGI_1"/>
</dbReference>
<dbReference type="GO" id="GO:0004347">
    <property type="term" value="F:glucose-6-phosphate isomerase activity"/>
    <property type="evidence" value="ECO:0007669"/>
    <property type="project" value="UniProtKB-UniRule"/>
</dbReference>
<name>A0A975FIY6_LOWBP</name>
<reference evidence="10" key="1">
    <citation type="submission" date="2020-06" db="EMBL/GenBank/DDBJ databases">
        <title>Complete genome sequence of Candidatus Phytoplasma luffae NCHU2019.</title>
        <authorList>
            <person name="Cho S.-T."/>
            <person name="Tan C.-M."/>
            <person name="Li J.-R."/>
            <person name="Chien Y.-Y."/>
            <person name="Chiu Y.-C."/>
            <person name="Yang J.-Y."/>
            <person name="Kuo C.-H."/>
        </authorList>
    </citation>
    <scope>NUCLEOTIDE SEQUENCE</scope>
    <source>
        <strain evidence="10">NCHU2019</strain>
    </source>
</reference>
<dbReference type="GO" id="GO:0006094">
    <property type="term" value="P:gluconeogenesis"/>
    <property type="evidence" value="ECO:0007669"/>
    <property type="project" value="UniProtKB-UniRule"/>
</dbReference>
<dbReference type="GO" id="GO:0048029">
    <property type="term" value="F:monosaccharide binding"/>
    <property type="evidence" value="ECO:0007669"/>
    <property type="project" value="TreeGrafter"/>
</dbReference>
<dbReference type="SUPFAM" id="SSF53697">
    <property type="entry name" value="SIS domain"/>
    <property type="match status" value="1"/>
</dbReference>
<dbReference type="GO" id="GO:0051156">
    <property type="term" value="P:glucose 6-phosphate metabolic process"/>
    <property type="evidence" value="ECO:0007669"/>
    <property type="project" value="TreeGrafter"/>
</dbReference>
<dbReference type="PROSITE" id="PS00765">
    <property type="entry name" value="P_GLUCOSE_ISOMERASE_1"/>
    <property type="match status" value="1"/>
</dbReference>
<comment type="catalytic activity">
    <reaction evidence="7 8 9">
        <text>alpha-D-glucose 6-phosphate = beta-D-fructose 6-phosphate</text>
        <dbReference type="Rhea" id="RHEA:11816"/>
        <dbReference type="ChEBI" id="CHEBI:57634"/>
        <dbReference type="ChEBI" id="CHEBI:58225"/>
        <dbReference type="EC" id="5.3.1.9"/>
    </reaction>
</comment>
<evidence type="ECO:0000256" key="2">
    <source>
        <dbReference type="ARBA" id="ARBA00006604"/>
    </source>
</evidence>